<dbReference type="Proteomes" id="UP000011713">
    <property type="component" value="Unassembled WGS sequence"/>
</dbReference>
<evidence type="ECO:0008006" key="5">
    <source>
        <dbReference type="Google" id="ProtNLM"/>
    </source>
</evidence>
<protein>
    <recommendedName>
        <fullName evidence="5">RxLR effector candidate protein</fullName>
    </recommendedName>
</protein>
<dbReference type="HOGENOM" id="CLU_2473731_0_0_1"/>
<dbReference type="AlphaFoldDB" id="M4BU24"/>
<name>M4BU24_HYAAE</name>
<keyword evidence="2" id="KW-0732">Signal</keyword>
<reference evidence="4" key="1">
    <citation type="journal article" date="2010" name="Science">
        <title>Signatures of adaptation to obligate biotrophy in the Hyaloperonospora arabidopsidis genome.</title>
        <authorList>
            <person name="Baxter L."/>
            <person name="Tripathy S."/>
            <person name="Ishaque N."/>
            <person name="Boot N."/>
            <person name="Cabral A."/>
            <person name="Kemen E."/>
            <person name="Thines M."/>
            <person name="Ah-Fong A."/>
            <person name="Anderson R."/>
            <person name="Badejoko W."/>
            <person name="Bittner-Eddy P."/>
            <person name="Boore J.L."/>
            <person name="Chibucos M.C."/>
            <person name="Coates M."/>
            <person name="Dehal P."/>
            <person name="Delehaunty K."/>
            <person name="Dong S."/>
            <person name="Downton P."/>
            <person name="Dumas B."/>
            <person name="Fabro G."/>
            <person name="Fronick C."/>
            <person name="Fuerstenberg S.I."/>
            <person name="Fulton L."/>
            <person name="Gaulin E."/>
            <person name="Govers F."/>
            <person name="Hughes L."/>
            <person name="Humphray S."/>
            <person name="Jiang R.H."/>
            <person name="Judelson H."/>
            <person name="Kamoun S."/>
            <person name="Kyung K."/>
            <person name="Meijer H."/>
            <person name="Minx P."/>
            <person name="Morris P."/>
            <person name="Nelson J."/>
            <person name="Phuntumart V."/>
            <person name="Qutob D."/>
            <person name="Rehmany A."/>
            <person name="Rougon-Cardoso A."/>
            <person name="Ryden P."/>
            <person name="Torto-Alalibo T."/>
            <person name="Studholme D."/>
            <person name="Wang Y."/>
            <person name="Win J."/>
            <person name="Wood J."/>
            <person name="Clifton S.W."/>
            <person name="Rogers J."/>
            <person name="Van den Ackerveken G."/>
            <person name="Jones J.D."/>
            <person name="McDowell J.M."/>
            <person name="Beynon J."/>
            <person name="Tyler B.M."/>
        </authorList>
    </citation>
    <scope>NUCLEOTIDE SEQUENCE [LARGE SCALE GENOMIC DNA]</scope>
    <source>
        <strain evidence="4">Emoy2</strain>
    </source>
</reference>
<feature type="region of interest" description="Disordered" evidence="1">
    <location>
        <begin position="34"/>
        <end position="53"/>
    </location>
</feature>
<dbReference type="EnsemblProtists" id="HpaT810011">
    <property type="protein sequence ID" value="HpaP810011"/>
    <property type="gene ID" value="HpaG810011"/>
</dbReference>
<reference evidence="3" key="2">
    <citation type="submission" date="2015-06" db="UniProtKB">
        <authorList>
            <consortium name="EnsemblProtists"/>
        </authorList>
    </citation>
    <scope>IDENTIFICATION</scope>
    <source>
        <strain evidence="3">Emoy2</strain>
    </source>
</reference>
<feature type="signal peptide" evidence="2">
    <location>
        <begin position="1"/>
        <end position="29"/>
    </location>
</feature>
<evidence type="ECO:0000256" key="2">
    <source>
        <dbReference type="SAM" id="SignalP"/>
    </source>
</evidence>
<dbReference type="EMBL" id="JH597899">
    <property type="status" value="NOT_ANNOTATED_CDS"/>
    <property type="molecule type" value="Genomic_DNA"/>
</dbReference>
<dbReference type="VEuPathDB" id="FungiDB:HpaG810011"/>
<evidence type="ECO:0000313" key="4">
    <source>
        <dbReference type="Proteomes" id="UP000011713"/>
    </source>
</evidence>
<proteinExistence type="predicted"/>
<feature type="chain" id="PRO_5004049373" description="RxLR effector candidate protein" evidence="2">
    <location>
        <begin position="30"/>
        <end position="88"/>
    </location>
</feature>
<accession>M4BU24</accession>
<organism evidence="3 4">
    <name type="scientific">Hyaloperonospora arabidopsidis (strain Emoy2)</name>
    <name type="common">Downy mildew agent</name>
    <name type="synonym">Peronospora arabidopsidis</name>
    <dbReference type="NCBI Taxonomy" id="559515"/>
    <lineage>
        <taxon>Eukaryota</taxon>
        <taxon>Sar</taxon>
        <taxon>Stramenopiles</taxon>
        <taxon>Oomycota</taxon>
        <taxon>Peronosporomycetes</taxon>
        <taxon>Peronosporales</taxon>
        <taxon>Peronosporaceae</taxon>
        <taxon>Hyaloperonospora</taxon>
    </lineage>
</organism>
<sequence>MRTQNVQMGWHPSAHFVSWLSSLANVIESAGVASKPRQHAEATHTHARSTSESFTKDIGCLIACMAPVSEAQTVYYNYLSLIRCLVVR</sequence>
<dbReference type="InParanoid" id="M4BU24"/>
<keyword evidence="4" id="KW-1185">Reference proteome</keyword>
<evidence type="ECO:0000256" key="1">
    <source>
        <dbReference type="SAM" id="MobiDB-lite"/>
    </source>
</evidence>
<evidence type="ECO:0000313" key="3">
    <source>
        <dbReference type="EnsemblProtists" id="HpaP810011"/>
    </source>
</evidence>